<keyword evidence="10" id="KW-0862">Zinc</keyword>
<dbReference type="Pfam" id="PF00133">
    <property type="entry name" value="tRNA-synt_1"/>
    <property type="match status" value="1"/>
</dbReference>
<dbReference type="Gene3D" id="3.40.50.620">
    <property type="entry name" value="HUPs"/>
    <property type="match status" value="2"/>
</dbReference>
<reference evidence="14 15" key="1">
    <citation type="submission" date="2018-06" db="EMBL/GenBank/DDBJ databases">
        <authorList>
            <consortium name="Pathogen Informatics"/>
            <person name="Doyle S."/>
        </authorList>
    </citation>
    <scope>NUCLEOTIDE SEQUENCE [LARGE SCALE GENOMIC DNA]</scope>
    <source>
        <strain evidence="14 15">NCTC12112</strain>
    </source>
</reference>
<dbReference type="PANTHER" id="PTHR42765">
    <property type="entry name" value="SOLEUCYL-TRNA SYNTHETASE"/>
    <property type="match status" value="1"/>
</dbReference>
<feature type="binding site" evidence="10">
    <location>
        <position position="926"/>
    </location>
    <ligand>
        <name>Zn(2+)</name>
        <dbReference type="ChEBI" id="CHEBI:29105"/>
    </ligand>
</feature>
<dbReference type="HAMAP" id="MF_02002">
    <property type="entry name" value="Ile_tRNA_synth_type1"/>
    <property type="match status" value="1"/>
</dbReference>
<dbReference type="InterPro" id="IPR023585">
    <property type="entry name" value="Ile-tRNA-ligase_type1"/>
</dbReference>
<dbReference type="FunFam" id="3.40.50.620:FF:000152">
    <property type="entry name" value="Isoleucine--tRNA ligase"/>
    <property type="match status" value="1"/>
</dbReference>
<feature type="domain" description="Aminoacyl-tRNA synthetase class Ia" evidence="11">
    <location>
        <begin position="30"/>
        <end position="642"/>
    </location>
</feature>
<dbReference type="EMBL" id="LS483487">
    <property type="protein sequence ID" value="SQJ00094.1"/>
    <property type="molecule type" value="Genomic_DNA"/>
</dbReference>
<comment type="similarity">
    <text evidence="1 10">Belongs to the class-I aminoacyl-tRNA synthetase family. IleS type 1 subfamily.</text>
</comment>
<feature type="short sequence motif" description="'KMSKS' region" evidence="10">
    <location>
        <begin position="603"/>
        <end position="607"/>
    </location>
</feature>
<dbReference type="GeneID" id="78455041"/>
<comment type="cofactor">
    <cofactor evidence="10">
        <name>Zn(2+)</name>
        <dbReference type="ChEBI" id="CHEBI:29105"/>
    </cofactor>
    <text evidence="10">Binds 1 zinc ion per subunit.</text>
</comment>
<feature type="binding site" evidence="10">
    <location>
        <position position="906"/>
    </location>
    <ligand>
        <name>Zn(2+)</name>
        <dbReference type="ChEBI" id="CHEBI:29105"/>
    </ligand>
</feature>
<comment type="subunit">
    <text evidence="10">Monomer.</text>
</comment>
<dbReference type="InterPro" id="IPR014729">
    <property type="entry name" value="Rossmann-like_a/b/a_fold"/>
</dbReference>
<evidence type="ECO:0000259" key="13">
    <source>
        <dbReference type="Pfam" id="PF08264"/>
    </source>
</evidence>
<feature type="domain" description="Methionyl/Valyl/Leucyl/Isoleucyl-tRNA synthetase anticodon-binding" evidence="13">
    <location>
        <begin position="686"/>
        <end position="832"/>
    </location>
</feature>
<dbReference type="PROSITE" id="PS00178">
    <property type="entry name" value="AA_TRNA_LIGASE_I"/>
    <property type="match status" value="1"/>
</dbReference>
<keyword evidence="7 10" id="KW-0030">Aminoacyl-tRNA synthetase</keyword>
<dbReference type="AlphaFoldDB" id="A0AAX2J7E1"/>
<keyword evidence="4 10" id="KW-0547">Nucleotide-binding</keyword>
<evidence type="ECO:0000256" key="8">
    <source>
        <dbReference type="ARBA" id="ARBA00025217"/>
    </source>
</evidence>
<evidence type="ECO:0000256" key="6">
    <source>
        <dbReference type="ARBA" id="ARBA00022917"/>
    </source>
</evidence>
<evidence type="ECO:0000256" key="5">
    <source>
        <dbReference type="ARBA" id="ARBA00022840"/>
    </source>
</evidence>
<evidence type="ECO:0000256" key="2">
    <source>
        <dbReference type="ARBA" id="ARBA00022490"/>
    </source>
</evidence>
<keyword evidence="6 10" id="KW-0648">Protein biosynthesis</keyword>
<dbReference type="InterPro" id="IPR050081">
    <property type="entry name" value="Ile-tRNA_ligase"/>
</dbReference>
<evidence type="ECO:0000256" key="7">
    <source>
        <dbReference type="ARBA" id="ARBA00023146"/>
    </source>
</evidence>
<dbReference type="GO" id="GO:0005524">
    <property type="term" value="F:ATP binding"/>
    <property type="evidence" value="ECO:0007669"/>
    <property type="project" value="UniProtKB-UniRule"/>
</dbReference>
<dbReference type="InterPro" id="IPR033708">
    <property type="entry name" value="Anticodon_Ile_BEm"/>
</dbReference>
<dbReference type="Pfam" id="PF08264">
    <property type="entry name" value="Anticodon_1"/>
    <property type="match status" value="1"/>
</dbReference>
<feature type="binding site" evidence="10">
    <location>
        <position position="903"/>
    </location>
    <ligand>
        <name>Zn(2+)</name>
        <dbReference type="ChEBI" id="CHEBI:29105"/>
    </ligand>
</feature>
<keyword evidence="3 10" id="KW-0436">Ligase</keyword>
<gene>
    <name evidence="14" type="primary">ileS_2</name>
    <name evidence="10" type="synonym">ileS</name>
    <name evidence="14" type="ORF">NCTC12112_00449</name>
</gene>
<dbReference type="PANTHER" id="PTHR42765:SF1">
    <property type="entry name" value="ISOLEUCINE--TRNA LIGASE, MITOCHONDRIAL"/>
    <property type="match status" value="1"/>
</dbReference>
<dbReference type="CDD" id="cd00818">
    <property type="entry name" value="IleRS_core"/>
    <property type="match status" value="1"/>
</dbReference>
<dbReference type="SUPFAM" id="SSF52374">
    <property type="entry name" value="Nucleotidylyl transferase"/>
    <property type="match status" value="1"/>
</dbReference>
<dbReference type="InterPro" id="IPR002301">
    <property type="entry name" value="Ile-tRNA-ligase"/>
</dbReference>
<organism evidence="14 15">
    <name type="scientific">Fusobacterium ulcerans</name>
    <dbReference type="NCBI Taxonomy" id="861"/>
    <lineage>
        <taxon>Bacteria</taxon>
        <taxon>Fusobacteriati</taxon>
        <taxon>Fusobacteriota</taxon>
        <taxon>Fusobacteriia</taxon>
        <taxon>Fusobacteriales</taxon>
        <taxon>Fusobacteriaceae</taxon>
        <taxon>Fusobacterium</taxon>
    </lineage>
</organism>
<dbReference type="GO" id="GO:0004822">
    <property type="term" value="F:isoleucine-tRNA ligase activity"/>
    <property type="evidence" value="ECO:0007669"/>
    <property type="project" value="UniProtKB-UniRule"/>
</dbReference>
<dbReference type="GO" id="GO:0002161">
    <property type="term" value="F:aminoacyl-tRNA deacylase activity"/>
    <property type="evidence" value="ECO:0007669"/>
    <property type="project" value="InterPro"/>
</dbReference>
<evidence type="ECO:0000256" key="3">
    <source>
        <dbReference type="ARBA" id="ARBA00022598"/>
    </source>
</evidence>
<dbReference type="CDD" id="cd07960">
    <property type="entry name" value="Anticodon_Ia_Ile_BEm"/>
    <property type="match status" value="1"/>
</dbReference>
<comment type="domain">
    <text evidence="10">IleRS has two distinct active sites: one for aminoacylation and one for editing. The misactivated valine is translocated from the active site to the editing site, which sterically excludes the correctly activated isoleucine. The single editing site contains two valyl binding pockets, one specific for each substrate (Val-AMP or Val-tRNA(Ile)).</text>
</comment>
<proteinExistence type="inferred from homology"/>
<dbReference type="InterPro" id="IPR009080">
    <property type="entry name" value="tRNAsynth_Ia_anticodon-bd"/>
</dbReference>
<dbReference type="Gene3D" id="1.10.730.20">
    <property type="match status" value="1"/>
</dbReference>
<dbReference type="SUPFAM" id="SSF47323">
    <property type="entry name" value="Anticodon-binding domain of a subclass of class I aminoacyl-tRNA synthetases"/>
    <property type="match status" value="1"/>
</dbReference>
<evidence type="ECO:0000259" key="12">
    <source>
        <dbReference type="Pfam" id="PF06827"/>
    </source>
</evidence>
<dbReference type="GO" id="GO:0008270">
    <property type="term" value="F:zinc ion binding"/>
    <property type="evidence" value="ECO:0007669"/>
    <property type="project" value="UniProtKB-UniRule"/>
</dbReference>
<evidence type="ECO:0000256" key="4">
    <source>
        <dbReference type="ARBA" id="ARBA00022741"/>
    </source>
</evidence>
<dbReference type="GO" id="GO:0000049">
    <property type="term" value="F:tRNA binding"/>
    <property type="evidence" value="ECO:0007669"/>
    <property type="project" value="InterPro"/>
</dbReference>
<protein>
    <recommendedName>
        <fullName evidence="10">Isoleucine--tRNA ligase</fullName>
        <ecNumber evidence="10">6.1.1.5</ecNumber>
    </recommendedName>
    <alternativeName>
        <fullName evidence="10">Isoleucyl-tRNA synthetase</fullName>
        <shortName evidence="10">IleRS</shortName>
    </alternativeName>
</protein>
<evidence type="ECO:0000313" key="15">
    <source>
        <dbReference type="Proteomes" id="UP000249008"/>
    </source>
</evidence>
<evidence type="ECO:0000313" key="14">
    <source>
        <dbReference type="EMBL" id="SQJ00094.1"/>
    </source>
</evidence>
<keyword evidence="2 10" id="KW-0963">Cytoplasm</keyword>
<dbReference type="EC" id="6.1.1.5" evidence="10"/>
<dbReference type="KEGG" id="ful:C4N20_09475"/>
<sequence length="933" mass="106846">MSEKDYGATLNLPKTSFQMKANLPNKEPKFIKMWQEKDIYSKGLEKGTQTFILHDGPPYANGEIHIGHALNKILKDIILKYKRLRGYKVPYVPGWDTHGLPIELKVTEKLGSKAKEMSAVEIRELCAEYAKKWVGIQREGFVRLGILGDWENPYLTLKPEYEAKQLEVFGELYENGYIFKGLKPIYWSPVTETALAEAEIEYKNVSSPSIYVKMKANADLLERLGLTEEAWVVIWTTTPWTLPANVAITLNPEFEYGVYKTEKGNLILGKDLAEKAFTEMDLEQFELIKEFQGKDLERTTYQHPFLDRTGLIILGTHVTADAGTGCVHTAPGHGQDDYVVGVRYGLPVISPINNKGVLTEEAGEFAGLFYAQANKAICAHLEKSGHLMKLKMIEHSYPHDWRSRTPVIFRATEQWFVNVEGSDIRERALKALDDVEFIPAWGRNRIGSMLETRPDWCISRQRVWGVPIPVFFNEATGKEIFNKEILARIVGIVKKEGTAAWLKYTAEELIGEELMEKYDLKGLELRKETNIMDVWFDSGVSHRAVLETRGDLLHRPADMYLEGSDQHRGWFQTSLLTSIGSTHDAPFKKILTHGFVNDGEGKKMSKSVGNTVVPSDVIKLYGADILRLWCASVDYREDVKISDNILKQMAEAYRRVRNTARYILGNSNDFDPNTDKVPYEQLMEIDKWALNKLEILKRKVTENYDRYEFYNLFQDIHYFAGIDMSAFYLDIIKDRLYTEGTNSIERRAAQTVMTEILVTLTKMITPILSFTSEEIWETLPEVLKDSESVLLTDWYEENDQYLNPEIENKWIEIIKVRKEANKILEKARQGENRIIGNSLDAKVILHSTDAEIQKFLVENREKLELALIVSEVEIAENADDTFVKGEEAQDLYIKVLHADGEKCERCWKYSTELGKDSEHPTLCPRCASVLKNS</sequence>
<feature type="domain" description="Zinc finger FPG/IleRS-type" evidence="12">
    <location>
        <begin position="900"/>
        <end position="929"/>
    </location>
</feature>
<dbReference type="InterPro" id="IPR002300">
    <property type="entry name" value="aa-tRNA-synth_Ia"/>
</dbReference>
<evidence type="ECO:0000259" key="11">
    <source>
        <dbReference type="Pfam" id="PF00133"/>
    </source>
</evidence>
<dbReference type="InterPro" id="IPR001412">
    <property type="entry name" value="aa-tRNA-synth_I_CS"/>
</dbReference>
<dbReference type="InterPro" id="IPR009008">
    <property type="entry name" value="Val/Leu/Ile-tRNA-synth_edit"/>
</dbReference>
<dbReference type="SUPFAM" id="SSF50677">
    <property type="entry name" value="ValRS/IleRS/LeuRS editing domain"/>
    <property type="match status" value="1"/>
</dbReference>
<accession>A0AAX2J7E1</accession>
<dbReference type="Gene3D" id="1.10.10.830">
    <property type="entry name" value="Ile-tRNA synthetase CP2 domain-like"/>
    <property type="match status" value="1"/>
</dbReference>
<evidence type="ECO:0000256" key="10">
    <source>
        <dbReference type="HAMAP-Rule" id="MF_02002"/>
    </source>
</evidence>
<dbReference type="Pfam" id="PF06827">
    <property type="entry name" value="zf-FPG_IleRS"/>
    <property type="match status" value="1"/>
</dbReference>
<feature type="binding site" evidence="10">
    <location>
        <position position="923"/>
    </location>
    <ligand>
        <name>Zn(2+)</name>
        <dbReference type="ChEBI" id="CHEBI:29105"/>
    </ligand>
</feature>
<feature type="binding site" evidence="10">
    <location>
        <position position="562"/>
    </location>
    <ligand>
        <name>L-isoleucyl-5'-AMP</name>
        <dbReference type="ChEBI" id="CHEBI:178002"/>
    </ligand>
</feature>
<comment type="catalytic activity">
    <reaction evidence="9 10">
        <text>tRNA(Ile) + L-isoleucine + ATP = L-isoleucyl-tRNA(Ile) + AMP + diphosphate</text>
        <dbReference type="Rhea" id="RHEA:11060"/>
        <dbReference type="Rhea" id="RHEA-COMP:9666"/>
        <dbReference type="Rhea" id="RHEA-COMP:9695"/>
        <dbReference type="ChEBI" id="CHEBI:30616"/>
        <dbReference type="ChEBI" id="CHEBI:33019"/>
        <dbReference type="ChEBI" id="CHEBI:58045"/>
        <dbReference type="ChEBI" id="CHEBI:78442"/>
        <dbReference type="ChEBI" id="CHEBI:78528"/>
        <dbReference type="ChEBI" id="CHEBI:456215"/>
        <dbReference type="EC" id="6.1.1.5"/>
    </reaction>
</comment>
<dbReference type="Proteomes" id="UP000249008">
    <property type="component" value="Chromosome 1"/>
</dbReference>
<name>A0AAX2J7E1_9FUSO</name>
<dbReference type="InterPro" id="IPR010663">
    <property type="entry name" value="Znf_FPG/IleRS"/>
</dbReference>
<comment type="function">
    <text evidence="8 10">Catalyzes the attachment of isoleucine to tRNA(Ile). As IleRS can inadvertently accommodate and process structurally similar amino acids such as valine, to avoid such errors it has two additional distinct tRNA(Ile)-dependent editing activities. One activity is designated as 'pretransfer' editing and involves the hydrolysis of activated Val-AMP. The other activity is designated 'posttransfer' editing and involves deacylation of mischarged Val-tRNA(Ile).</text>
</comment>
<dbReference type="GO" id="GO:0005829">
    <property type="term" value="C:cytosol"/>
    <property type="evidence" value="ECO:0007669"/>
    <property type="project" value="TreeGrafter"/>
</dbReference>
<dbReference type="GO" id="GO:0006428">
    <property type="term" value="P:isoleucyl-tRNA aminoacylation"/>
    <property type="evidence" value="ECO:0007669"/>
    <property type="project" value="UniProtKB-UniRule"/>
</dbReference>
<dbReference type="FunFam" id="1.10.730.20:FF:000001">
    <property type="entry name" value="Isoleucine--tRNA ligase"/>
    <property type="match status" value="1"/>
</dbReference>
<dbReference type="NCBIfam" id="TIGR00392">
    <property type="entry name" value="ileS"/>
    <property type="match status" value="1"/>
</dbReference>
<keyword evidence="5 10" id="KW-0067">ATP-binding</keyword>
<feature type="short sequence motif" description="'HIGH' region" evidence="10">
    <location>
        <begin position="58"/>
        <end position="68"/>
    </location>
</feature>
<evidence type="ECO:0000256" key="1">
    <source>
        <dbReference type="ARBA" id="ARBA00006887"/>
    </source>
</evidence>
<dbReference type="PRINTS" id="PR00984">
    <property type="entry name" value="TRNASYNTHILE"/>
</dbReference>
<dbReference type="RefSeq" id="WP_005979411.1">
    <property type="nucleotide sequence ID" value="NZ_CABKNW010000004.1"/>
</dbReference>
<evidence type="ECO:0000256" key="9">
    <source>
        <dbReference type="ARBA" id="ARBA00048359"/>
    </source>
</evidence>
<dbReference type="InterPro" id="IPR013155">
    <property type="entry name" value="M/V/L/I-tRNA-synth_anticd-bd"/>
</dbReference>
<feature type="binding site" evidence="10">
    <location>
        <position position="606"/>
    </location>
    <ligand>
        <name>ATP</name>
        <dbReference type="ChEBI" id="CHEBI:30616"/>
    </ligand>
</feature>
<keyword evidence="10" id="KW-0479">Metal-binding</keyword>
<comment type="subcellular location">
    <subcellularLocation>
        <location evidence="10">Cytoplasm</location>
    </subcellularLocation>
</comment>